<dbReference type="Pfam" id="PF00822">
    <property type="entry name" value="PMP22_Claudin"/>
    <property type="match status" value="1"/>
</dbReference>
<dbReference type="InterPro" id="IPR004031">
    <property type="entry name" value="PMP22/EMP/MP20/Claudin"/>
</dbReference>
<dbReference type="OrthoDB" id="6080450at2759"/>
<protein>
    <submittedName>
        <fullName evidence="6">Uncharacterized protein</fullName>
    </submittedName>
</protein>
<feature type="transmembrane region" description="Helical" evidence="5">
    <location>
        <begin position="107"/>
        <end position="125"/>
    </location>
</feature>
<accession>A0A6J8AAT4</accession>
<dbReference type="EMBL" id="CACVKT020000934">
    <property type="protein sequence ID" value="CAC5364089.1"/>
    <property type="molecule type" value="Genomic_DNA"/>
</dbReference>
<evidence type="ECO:0000256" key="2">
    <source>
        <dbReference type="ARBA" id="ARBA00022692"/>
    </source>
</evidence>
<evidence type="ECO:0000313" key="6">
    <source>
        <dbReference type="EMBL" id="CAC5364089.1"/>
    </source>
</evidence>
<keyword evidence="3 5" id="KW-1133">Transmembrane helix</keyword>
<feature type="transmembrane region" description="Helical" evidence="5">
    <location>
        <begin position="170"/>
        <end position="191"/>
    </location>
</feature>
<reference evidence="6 7" key="1">
    <citation type="submission" date="2020-06" db="EMBL/GenBank/DDBJ databases">
        <authorList>
            <person name="Li R."/>
            <person name="Bekaert M."/>
        </authorList>
    </citation>
    <scope>NUCLEOTIDE SEQUENCE [LARGE SCALE GENOMIC DNA]</scope>
    <source>
        <strain evidence="7">wild</strain>
    </source>
</reference>
<comment type="subcellular location">
    <subcellularLocation>
        <location evidence="1">Membrane</location>
        <topology evidence="1">Multi-pass membrane protein</topology>
    </subcellularLocation>
</comment>
<dbReference type="AlphaFoldDB" id="A0A6J8AAT4"/>
<feature type="transmembrane region" description="Helical" evidence="5">
    <location>
        <begin position="38"/>
        <end position="59"/>
    </location>
</feature>
<keyword evidence="4 5" id="KW-0472">Membrane</keyword>
<organism evidence="6 7">
    <name type="scientific">Mytilus coruscus</name>
    <name type="common">Sea mussel</name>
    <dbReference type="NCBI Taxonomy" id="42192"/>
    <lineage>
        <taxon>Eukaryota</taxon>
        <taxon>Metazoa</taxon>
        <taxon>Spiralia</taxon>
        <taxon>Lophotrochozoa</taxon>
        <taxon>Mollusca</taxon>
        <taxon>Bivalvia</taxon>
        <taxon>Autobranchia</taxon>
        <taxon>Pteriomorphia</taxon>
        <taxon>Mytilida</taxon>
        <taxon>Mytiloidea</taxon>
        <taxon>Mytilidae</taxon>
        <taxon>Mytilinae</taxon>
        <taxon>Mytilus</taxon>
    </lineage>
</organism>
<keyword evidence="2 5" id="KW-0812">Transmembrane</keyword>
<name>A0A6J8AAT4_MYTCO</name>
<sequence length="195" mass="22255">MNRVTGSAGVSYSWKEESRFRRVCRSFNMTKIYDIPEYILASYVLFWFGFFFHFIGFVAPNWYSYTKYGNTTIYGGLWKTCDKNIGCNDIIDGDVSSWMEATQTFEIFGFLILLVTAAIFTAKLCRYENKTDKYTWIIIGLLFTSCFFVMLGFIIFASAAPAIIQSNMDFAFGMIIVAAIFLVLSGNVFVLDATK</sequence>
<dbReference type="GO" id="GO:0016020">
    <property type="term" value="C:membrane"/>
    <property type="evidence" value="ECO:0007669"/>
    <property type="project" value="UniProtKB-SubCell"/>
</dbReference>
<evidence type="ECO:0000256" key="1">
    <source>
        <dbReference type="ARBA" id="ARBA00004141"/>
    </source>
</evidence>
<evidence type="ECO:0000313" key="7">
    <source>
        <dbReference type="Proteomes" id="UP000507470"/>
    </source>
</evidence>
<proteinExistence type="predicted"/>
<gene>
    <name evidence="6" type="ORF">MCOR_5263</name>
</gene>
<keyword evidence="7" id="KW-1185">Reference proteome</keyword>
<evidence type="ECO:0000256" key="5">
    <source>
        <dbReference type="SAM" id="Phobius"/>
    </source>
</evidence>
<evidence type="ECO:0000256" key="4">
    <source>
        <dbReference type="ARBA" id="ARBA00023136"/>
    </source>
</evidence>
<dbReference type="Gene3D" id="1.20.140.150">
    <property type="match status" value="1"/>
</dbReference>
<evidence type="ECO:0000256" key="3">
    <source>
        <dbReference type="ARBA" id="ARBA00022989"/>
    </source>
</evidence>
<feature type="transmembrane region" description="Helical" evidence="5">
    <location>
        <begin position="137"/>
        <end position="164"/>
    </location>
</feature>
<dbReference type="Proteomes" id="UP000507470">
    <property type="component" value="Unassembled WGS sequence"/>
</dbReference>